<evidence type="ECO:0000313" key="7">
    <source>
        <dbReference type="EMBL" id="KAB8068607.1"/>
    </source>
</evidence>
<dbReference type="PROSITE" id="PS00463">
    <property type="entry name" value="ZN2_CY6_FUNGAL_1"/>
    <property type="match status" value="1"/>
</dbReference>
<name>A0A5N5WLM8_9EURO</name>
<protein>
    <recommendedName>
        <fullName evidence="6">Zn(2)-C6 fungal-type domain-containing protein</fullName>
    </recommendedName>
</protein>
<keyword evidence="2" id="KW-0238">DNA-binding</keyword>
<accession>A0A5N5WLM8</accession>
<proteinExistence type="predicted"/>
<reference evidence="7 8" key="1">
    <citation type="submission" date="2019-04" db="EMBL/GenBank/DDBJ databases">
        <title>Friends and foes A comparative genomics study of 23 Aspergillus species from section Flavi.</title>
        <authorList>
            <consortium name="DOE Joint Genome Institute"/>
            <person name="Kjaerbolling I."/>
            <person name="Vesth T."/>
            <person name="Frisvad J.C."/>
            <person name="Nybo J.L."/>
            <person name="Theobald S."/>
            <person name="Kildgaard S."/>
            <person name="Isbrandt T."/>
            <person name="Kuo A."/>
            <person name="Sato A."/>
            <person name="Lyhne E.K."/>
            <person name="Kogle M.E."/>
            <person name="Wiebenga A."/>
            <person name="Kun R.S."/>
            <person name="Lubbers R.J."/>
            <person name="Makela M.R."/>
            <person name="Barry K."/>
            <person name="Chovatia M."/>
            <person name="Clum A."/>
            <person name="Daum C."/>
            <person name="Haridas S."/>
            <person name="He G."/>
            <person name="LaButti K."/>
            <person name="Lipzen A."/>
            <person name="Mondo S."/>
            <person name="Riley R."/>
            <person name="Salamov A."/>
            <person name="Simmons B.A."/>
            <person name="Magnuson J.K."/>
            <person name="Henrissat B."/>
            <person name="Mortensen U.H."/>
            <person name="Larsen T.O."/>
            <person name="Devries R.P."/>
            <person name="Grigoriev I.V."/>
            <person name="Machida M."/>
            <person name="Baker S.E."/>
            <person name="Andersen M.R."/>
        </authorList>
    </citation>
    <scope>NUCLEOTIDE SEQUENCE [LARGE SCALE GENOMIC DNA]</scope>
    <source>
        <strain evidence="7 8">CBS 151.66</strain>
    </source>
</reference>
<evidence type="ECO:0000259" key="6">
    <source>
        <dbReference type="PROSITE" id="PS50048"/>
    </source>
</evidence>
<dbReference type="GO" id="GO:0003677">
    <property type="term" value="F:DNA binding"/>
    <property type="evidence" value="ECO:0007669"/>
    <property type="project" value="UniProtKB-KW"/>
</dbReference>
<dbReference type="GO" id="GO:0000981">
    <property type="term" value="F:DNA-binding transcription factor activity, RNA polymerase II-specific"/>
    <property type="evidence" value="ECO:0007669"/>
    <property type="project" value="InterPro"/>
</dbReference>
<dbReference type="SMART" id="SM00066">
    <property type="entry name" value="GAL4"/>
    <property type="match status" value="1"/>
</dbReference>
<dbReference type="PANTHER" id="PTHR31668:SF20">
    <property type="entry name" value="ZN(II)2CYS6 TRANSCRIPTION FACTOR (EUROFUNG)"/>
    <property type="match status" value="1"/>
</dbReference>
<dbReference type="GO" id="GO:0008270">
    <property type="term" value="F:zinc ion binding"/>
    <property type="evidence" value="ECO:0007669"/>
    <property type="project" value="InterPro"/>
</dbReference>
<organism evidence="7 8">
    <name type="scientific">Aspergillus leporis</name>
    <dbReference type="NCBI Taxonomy" id="41062"/>
    <lineage>
        <taxon>Eukaryota</taxon>
        <taxon>Fungi</taxon>
        <taxon>Dikarya</taxon>
        <taxon>Ascomycota</taxon>
        <taxon>Pezizomycotina</taxon>
        <taxon>Eurotiomycetes</taxon>
        <taxon>Eurotiomycetidae</taxon>
        <taxon>Eurotiales</taxon>
        <taxon>Aspergillaceae</taxon>
        <taxon>Aspergillus</taxon>
        <taxon>Aspergillus subgen. Circumdati</taxon>
    </lineage>
</organism>
<feature type="domain" description="Zn(2)-C6 fungal-type" evidence="6">
    <location>
        <begin position="15"/>
        <end position="44"/>
    </location>
</feature>
<evidence type="ECO:0000313" key="8">
    <source>
        <dbReference type="Proteomes" id="UP000326565"/>
    </source>
</evidence>
<dbReference type="Pfam" id="PF00172">
    <property type="entry name" value="Zn_clus"/>
    <property type="match status" value="1"/>
</dbReference>
<sequence length="532" mass="59088">MLVRSKAPVQTLPRACDACRRRKVKCTSHRPCSPCRSMGLACRSSDTRRKKGRQGRSANVLYELQLNASDETRSIPATSNRQPGAIRDGFERQPHLLKPTLVRSCATYFYSRMLGTVPILHPDAFQEQVDRMDECLHAYCLVVAFCAFVLTQTGYLSCHEHTAADLGRTLLDEVMAARRHLDPFAAPIRLGITIAFLLYGCHIGCGNQRQAYYFLREATTFYTADMLDQSADENHPSFSGKLFWLLLISERAHAIRRRRPVTLQITPTSPTLSPTASDNAFDLGFRRLVTLYRPFDETFLAIWTGTTQHPCPRSTLIHLEEHLQRAVPPDLDLPDILLADLRVSQQWLRTMIWQLATTLGFLSSTPTHASLDFRYPLQIARDLALATWKLSKESMETHGVGLIEKIFEVACTLTDVMACLSSAGLRSSGFEMGPLDYLKHLCSLVGGLHGGRGRFLPLLMGKIGHTLPALVGPVCRHLGLAGLEGCGGGEGESESGEGGEEVKGVDYGERDLNRAEMSRIGDMTPDVEAFRL</sequence>
<dbReference type="CDD" id="cd00067">
    <property type="entry name" value="GAL4"/>
    <property type="match status" value="1"/>
</dbReference>
<feature type="region of interest" description="Disordered" evidence="5">
    <location>
        <begin position="489"/>
        <end position="508"/>
    </location>
</feature>
<evidence type="ECO:0000256" key="4">
    <source>
        <dbReference type="ARBA" id="ARBA00023242"/>
    </source>
</evidence>
<dbReference type="InterPro" id="IPR036864">
    <property type="entry name" value="Zn2-C6_fun-type_DNA-bd_sf"/>
</dbReference>
<gene>
    <name evidence="7" type="ORF">BDV29DRAFT_195537</name>
</gene>
<evidence type="ECO:0000256" key="1">
    <source>
        <dbReference type="ARBA" id="ARBA00023015"/>
    </source>
</evidence>
<dbReference type="InterPro" id="IPR001138">
    <property type="entry name" value="Zn2Cys6_DnaBD"/>
</dbReference>
<evidence type="ECO:0000256" key="5">
    <source>
        <dbReference type="SAM" id="MobiDB-lite"/>
    </source>
</evidence>
<dbReference type="PANTHER" id="PTHR31668">
    <property type="entry name" value="GLUCOSE TRANSPORT TRANSCRIPTION REGULATOR RGT1-RELATED-RELATED"/>
    <property type="match status" value="1"/>
</dbReference>
<dbReference type="Gene3D" id="4.10.240.10">
    <property type="entry name" value="Zn(2)-C6 fungal-type DNA-binding domain"/>
    <property type="match status" value="1"/>
</dbReference>
<keyword evidence="3" id="KW-0804">Transcription</keyword>
<dbReference type="AlphaFoldDB" id="A0A5N5WLM8"/>
<evidence type="ECO:0000256" key="2">
    <source>
        <dbReference type="ARBA" id="ARBA00023125"/>
    </source>
</evidence>
<dbReference type="InterPro" id="IPR050797">
    <property type="entry name" value="Carb_Metab_Trans_Reg"/>
</dbReference>
<dbReference type="Proteomes" id="UP000326565">
    <property type="component" value="Unassembled WGS sequence"/>
</dbReference>
<dbReference type="SUPFAM" id="SSF57701">
    <property type="entry name" value="Zn2/Cys6 DNA-binding domain"/>
    <property type="match status" value="1"/>
</dbReference>
<dbReference type="PROSITE" id="PS50048">
    <property type="entry name" value="ZN2_CY6_FUNGAL_2"/>
    <property type="match status" value="1"/>
</dbReference>
<dbReference type="EMBL" id="ML732383">
    <property type="protein sequence ID" value="KAB8068607.1"/>
    <property type="molecule type" value="Genomic_DNA"/>
</dbReference>
<dbReference type="CDD" id="cd12148">
    <property type="entry name" value="fungal_TF_MHR"/>
    <property type="match status" value="1"/>
</dbReference>
<dbReference type="OrthoDB" id="4132249at2759"/>
<evidence type="ECO:0000256" key="3">
    <source>
        <dbReference type="ARBA" id="ARBA00023163"/>
    </source>
</evidence>
<dbReference type="GO" id="GO:0009893">
    <property type="term" value="P:positive regulation of metabolic process"/>
    <property type="evidence" value="ECO:0007669"/>
    <property type="project" value="UniProtKB-ARBA"/>
</dbReference>
<keyword evidence="4" id="KW-0539">Nucleus</keyword>
<keyword evidence="8" id="KW-1185">Reference proteome</keyword>
<keyword evidence="1" id="KW-0805">Transcription regulation</keyword>